<evidence type="ECO:0008006" key="4">
    <source>
        <dbReference type="Google" id="ProtNLM"/>
    </source>
</evidence>
<evidence type="ECO:0000313" key="2">
    <source>
        <dbReference type="EMBL" id="GAA0730847.1"/>
    </source>
</evidence>
<dbReference type="InterPro" id="IPR038300">
    <property type="entry name" value="SASP_sf_alpha/beta"/>
</dbReference>
<name>A0ABP3UH36_9CLOT</name>
<comment type="function">
    <text evidence="1">SASP are bound to spore DNA. They are double-stranded DNA-binding proteins that cause DNA to change to an a-like conformation. They protect the DNA backbone from chemical and enzymatic cleavage and are thus involved in dormant spore's high resistance to UV light.</text>
</comment>
<evidence type="ECO:0000313" key="3">
    <source>
        <dbReference type="Proteomes" id="UP001500339"/>
    </source>
</evidence>
<dbReference type="Pfam" id="PF00269">
    <property type="entry name" value="SASP"/>
    <property type="match status" value="1"/>
</dbReference>
<organism evidence="2 3">
    <name type="scientific">Clostridium malenominatum</name>
    <dbReference type="NCBI Taxonomy" id="1539"/>
    <lineage>
        <taxon>Bacteria</taxon>
        <taxon>Bacillati</taxon>
        <taxon>Bacillota</taxon>
        <taxon>Clostridia</taxon>
        <taxon>Eubacteriales</taxon>
        <taxon>Clostridiaceae</taxon>
        <taxon>Clostridium</taxon>
    </lineage>
</organism>
<accession>A0ABP3UH36</accession>
<keyword evidence="3" id="KW-1185">Reference proteome</keyword>
<dbReference type="EMBL" id="BAAACF010000012">
    <property type="protein sequence ID" value="GAA0730847.1"/>
    <property type="molecule type" value="Genomic_DNA"/>
</dbReference>
<gene>
    <name evidence="2" type="ORF">GCM10008905_32630</name>
</gene>
<reference evidence="3" key="1">
    <citation type="journal article" date="2019" name="Int. J. Syst. Evol. Microbiol.">
        <title>The Global Catalogue of Microorganisms (GCM) 10K type strain sequencing project: providing services to taxonomists for standard genome sequencing and annotation.</title>
        <authorList>
            <consortium name="The Broad Institute Genomics Platform"/>
            <consortium name="The Broad Institute Genome Sequencing Center for Infectious Disease"/>
            <person name="Wu L."/>
            <person name="Ma J."/>
        </authorList>
    </citation>
    <scope>NUCLEOTIDE SEQUENCE [LARGE SCALE GENOMIC DNA]</scope>
    <source>
        <strain evidence="3">JCM 1405</strain>
    </source>
</reference>
<dbReference type="Gene3D" id="6.10.10.80">
    <property type="entry name" value="Small, acid-soluble spore protein, alpha/beta type-like"/>
    <property type="match status" value="1"/>
</dbReference>
<dbReference type="InterPro" id="IPR001448">
    <property type="entry name" value="SASP_alpha/beta-type"/>
</dbReference>
<dbReference type="RefSeq" id="WP_343771447.1">
    <property type="nucleotide sequence ID" value="NZ_BAAACF010000012.1"/>
</dbReference>
<comment type="caution">
    <text evidence="2">The sequence shown here is derived from an EMBL/GenBank/DDBJ whole genome shotgun (WGS) entry which is preliminary data.</text>
</comment>
<evidence type="ECO:0000256" key="1">
    <source>
        <dbReference type="ARBA" id="ARBA00003863"/>
    </source>
</evidence>
<sequence>MRSKRLYSADSKSNMQKLKMEIASDLGIDSNFTNKDNSPYMGDHPSNFVGKLPAAGMLGGEMVKRMIAEQESKMID</sequence>
<dbReference type="Proteomes" id="UP001500339">
    <property type="component" value="Unassembled WGS sequence"/>
</dbReference>
<proteinExistence type="predicted"/>
<protein>
    <recommendedName>
        <fullName evidence="4">Small, acid-soluble spore protein, alpha/beta type</fullName>
    </recommendedName>
</protein>